<dbReference type="InterPro" id="IPR035985">
    <property type="entry name" value="Ubiquitin-activating_enz"/>
</dbReference>
<dbReference type="Proteomes" id="UP000609651">
    <property type="component" value="Unassembled WGS sequence"/>
</dbReference>
<protein>
    <recommendedName>
        <fullName evidence="1">THIF-type NAD/FAD binding fold domain-containing protein</fullName>
    </recommendedName>
</protein>
<dbReference type="Gene3D" id="3.40.50.720">
    <property type="entry name" value="NAD(P)-binding Rossmann-like Domain"/>
    <property type="match status" value="1"/>
</dbReference>
<evidence type="ECO:0000313" key="2">
    <source>
        <dbReference type="EMBL" id="NNJ28165.1"/>
    </source>
</evidence>
<feature type="domain" description="THIF-type NAD/FAD binding fold" evidence="1">
    <location>
        <begin position="2"/>
        <end position="215"/>
    </location>
</feature>
<dbReference type="PANTHER" id="PTHR10953:SF102">
    <property type="entry name" value="ADENYLYLTRANSFERASE AND SULFURTRANSFERASE MOCS3"/>
    <property type="match status" value="1"/>
</dbReference>
<dbReference type="InterPro" id="IPR000594">
    <property type="entry name" value="ThiF_NAD_FAD-bd"/>
</dbReference>
<evidence type="ECO:0000259" key="1">
    <source>
        <dbReference type="Pfam" id="PF00899"/>
    </source>
</evidence>
<dbReference type="InterPro" id="IPR045886">
    <property type="entry name" value="ThiF/MoeB/HesA"/>
</dbReference>
<dbReference type="CDD" id="cd00757">
    <property type="entry name" value="ThiF_MoeB_HesA_family"/>
    <property type="match status" value="1"/>
</dbReference>
<dbReference type="EMBL" id="WTPX01000333">
    <property type="protein sequence ID" value="NNJ28165.1"/>
    <property type="molecule type" value="Genomic_DNA"/>
</dbReference>
<evidence type="ECO:0000313" key="3">
    <source>
        <dbReference type="Proteomes" id="UP000609651"/>
    </source>
</evidence>
<name>A0ABX1VJB6_9PLAN</name>
<dbReference type="SUPFAM" id="SSF69572">
    <property type="entry name" value="Activating enzymes of the ubiquitin-like proteins"/>
    <property type="match status" value="1"/>
</dbReference>
<reference evidence="2 3" key="1">
    <citation type="journal article" date="2020" name="Syst. Appl. Microbiol.">
        <title>Alienimonas chondri sp. nov., a novel planctomycete isolated from the biofilm of the red alga Chondrus crispus.</title>
        <authorList>
            <person name="Vitorino I."/>
            <person name="Albuquerque L."/>
            <person name="Wiegand S."/>
            <person name="Kallscheuer N."/>
            <person name="da Costa M.S."/>
            <person name="Lobo-da-Cunha A."/>
            <person name="Jogler C."/>
            <person name="Lage O.M."/>
        </authorList>
    </citation>
    <scope>NUCLEOTIDE SEQUENCE [LARGE SCALE GENOMIC DNA]</scope>
    <source>
        <strain evidence="2 3">LzC2</strain>
    </source>
</reference>
<comment type="caution">
    <text evidence="2">The sequence shown here is derived from an EMBL/GenBank/DDBJ whole genome shotgun (WGS) entry which is preliminary data.</text>
</comment>
<gene>
    <name evidence="2" type="ORF">LzC2_42770</name>
</gene>
<sequence>MALVGCGATGSVLAETLVRAGVGLKSAGGWIRLIDRDFVELSNLARQTLYMEADAAARTPKAVAAAERLAAINSDVALDPRVEDVTASNIERLAEGATLLLDGSDNFEARYLLNDLSLESGVPWIYCGAVGGGGRAMPVWPGRSACLRCVLPDPPPPGETETCDTAGVVLPAVNIAASFAAGFALKILADLPEGDAGFVADPHLLMIDAWGGDVRKVGTRALFQSGECPACGGGKAGIDFEAERLWLRGGRGSGSATLCGRGGVQLAAPPGGATVDLEALATRWRRAVGEERVRANRFLAAVQTPPLEADGPTGEVTVFADGRTIVTGTTDPARARQAASEWFGG</sequence>
<dbReference type="PANTHER" id="PTHR10953">
    <property type="entry name" value="UBIQUITIN-ACTIVATING ENZYME E1"/>
    <property type="match status" value="1"/>
</dbReference>
<dbReference type="Pfam" id="PF00899">
    <property type="entry name" value="ThiF"/>
    <property type="match status" value="1"/>
</dbReference>
<keyword evidence="3" id="KW-1185">Reference proteome</keyword>
<organism evidence="2 3">
    <name type="scientific">Alienimonas chondri</name>
    <dbReference type="NCBI Taxonomy" id="2681879"/>
    <lineage>
        <taxon>Bacteria</taxon>
        <taxon>Pseudomonadati</taxon>
        <taxon>Planctomycetota</taxon>
        <taxon>Planctomycetia</taxon>
        <taxon>Planctomycetales</taxon>
        <taxon>Planctomycetaceae</taxon>
        <taxon>Alienimonas</taxon>
    </lineage>
</organism>
<accession>A0ABX1VJB6</accession>
<proteinExistence type="predicted"/>